<feature type="region of interest" description="Disordered" evidence="1">
    <location>
        <begin position="422"/>
        <end position="461"/>
    </location>
</feature>
<reference evidence="2 3" key="1">
    <citation type="submission" date="2015-01" db="EMBL/GenBank/DDBJ databases">
        <title>The Genome Sequence of Cladophialophora immunda CBS83496.</title>
        <authorList>
            <consortium name="The Broad Institute Genomics Platform"/>
            <person name="Cuomo C."/>
            <person name="de Hoog S."/>
            <person name="Gorbushina A."/>
            <person name="Stielow B."/>
            <person name="Teixiera M."/>
            <person name="Abouelleil A."/>
            <person name="Chapman S.B."/>
            <person name="Priest M."/>
            <person name="Young S.K."/>
            <person name="Wortman J."/>
            <person name="Nusbaum C."/>
            <person name="Birren B."/>
        </authorList>
    </citation>
    <scope>NUCLEOTIDE SEQUENCE [LARGE SCALE GENOMIC DNA]</scope>
    <source>
        <strain evidence="2 3">CBS 83496</strain>
    </source>
</reference>
<dbReference type="RefSeq" id="XP_016252692.1">
    <property type="nucleotide sequence ID" value="XM_016390790.1"/>
</dbReference>
<feature type="compositionally biased region" description="Basic and acidic residues" evidence="1">
    <location>
        <begin position="1"/>
        <end position="12"/>
    </location>
</feature>
<dbReference type="GeneID" id="27343215"/>
<evidence type="ECO:0000313" key="2">
    <source>
        <dbReference type="EMBL" id="KIW32476.1"/>
    </source>
</evidence>
<sequence length="461" mass="51109">MAEAQGDVKDKSLPTAAGDDPWDPWASKPLIFNTKTQPDKDISGTAGNPTTPTDKDEQEEISTAFVADPDAETIHPDVDLTDRNNLVRLLALYQSGWEQGRGRGPREHETCIWCRGPVASNVEVLTHVGTSNSCRNSWPASCLLEWINQELDAARSRVLRCPMCREEFFTLYSLSGADFRADQGGPDAERVIDAAWLRCILFGPEYARETCVNKGKRLIIIRSEEARKLVLLNREKYVFNECEGLPRAWSGVTKRWIDRVMGTNHTIPNNPPATIATDTAAQDPIASKVLIHPAEKKEEPPKPTFDMAWVLIDWGNNQFRMSPFLTLQAAALKIQTEEQGGIVKSMNADEFNALAKANGGLKAVVTTFRPDDADERAEMEKSGSEWLMEMVGEASDDGEHAADKQWYRRVAQAYRVNIHQATEGDGDHDGVIGLAGTGVQMEGDDEWEDSSDESLPDLPVI</sequence>
<gene>
    <name evidence="2" type="ORF">PV07_04021</name>
</gene>
<dbReference type="AlphaFoldDB" id="A0A0D1ZWD8"/>
<dbReference type="EMBL" id="KN847041">
    <property type="protein sequence ID" value="KIW32476.1"/>
    <property type="molecule type" value="Genomic_DNA"/>
</dbReference>
<dbReference type="HOGENOM" id="CLU_037333_0_0_1"/>
<keyword evidence="3" id="KW-1185">Reference proteome</keyword>
<dbReference type="VEuPathDB" id="FungiDB:PV07_04021"/>
<dbReference type="Proteomes" id="UP000054466">
    <property type="component" value="Unassembled WGS sequence"/>
</dbReference>
<dbReference type="OrthoDB" id="4119879at2759"/>
<name>A0A0D1ZWD8_9EURO</name>
<feature type="compositionally biased region" description="Acidic residues" evidence="1">
    <location>
        <begin position="442"/>
        <end position="455"/>
    </location>
</feature>
<organism evidence="2 3">
    <name type="scientific">Cladophialophora immunda</name>
    <dbReference type="NCBI Taxonomy" id="569365"/>
    <lineage>
        <taxon>Eukaryota</taxon>
        <taxon>Fungi</taxon>
        <taxon>Dikarya</taxon>
        <taxon>Ascomycota</taxon>
        <taxon>Pezizomycotina</taxon>
        <taxon>Eurotiomycetes</taxon>
        <taxon>Chaetothyriomycetidae</taxon>
        <taxon>Chaetothyriales</taxon>
        <taxon>Herpotrichiellaceae</taxon>
        <taxon>Cladophialophora</taxon>
    </lineage>
</organism>
<dbReference type="SUPFAM" id="SSF57850">
    <property type="entry name" value="RING/U-box"/>
    <property type="match status" value="1"/>
</dbReference>
<evidence type="ECO:0000313" key="3">
    <source>
        <dbReference type="Proteomes" id="UP000054466"/>
    </source>
</evidence>
<feature type="region of interest" description="Disordered" evidence="1">
    <location>
        <begin position="1"/>
        <end position="57"/>
    </location>
</feature>
<accession>A0A0D1ZWD8</accession>
<evidence type="ECO:0000256" key="1">
    <source>
        <dbReference type="SAM" id="MobiDB-lite"/>
    </source>
</evidence>
<proteinExistence type="predicted"/>
<protein>
    <submittedName>
        <fullName evidence="2">Uncharacterized protein</fullName>
    </submittedName>
</protein>